<keyword evidence="1" id="KW-0812">Transmembrane</keyword>
<sequence length="165" mass="17641">MQRDIPAAIAAAGLAGTSLMLGSCGLFEKPVKPAVSRAVARPALFERRAEGSEAIWGLRAGLNVAALSCRGRGRPPVAPAYARMLMRHRGLLATAHREEQGRQGLGTFDRQQTRVYNTFANQASPVRFCHAAITVAQRANALDSAQFASAAPHMLGELKAALRRP</sequence>
<evidence type="ECO:0000313" key="3">
    <source>
        <dbReference type="Proteomes" id="UP001361239"/>
    </source>
</evidence>
<dbReference type="Proteomes" id="UP001361239">
    <property type="component" value="Unassembled WGS sequence"/>
</dbReference>
<evidence type="ECO:0000313" key="2">
    <source>
        <dbReference type="EMBL" id="MEJ5976462.1"/>
    </source>
</evidence>
<keyword evidence="1" id="KW-0472">Membrane</keyword>
<evidence type="ECO:0008006" key="4">
    <source>
        <dbReference type="Google" id="ProtNLM"/>
    </source>
</evidence>
<keyword evidence="1" id="KW-1133">Transmembrane helix</keyword>
<protein>
    <recommendedName>
        <fullName evidence="4">Lipoprotein</fullName>
    </recommendedName>
</protein>
<name>A0ABU8RUM6_9SPHN</name>
<dbReference type="PROSITE" id="PS51257">
    <property type="entry name" value="PROKAR_LIPOPROTEIN"/>
    <property type="match status" value="1"/>
</dbReference>
<evidence type="ECO:0000256" key="1">
    <source>
        <dbReference type="SAM" id="Phobius"/>
    </source>
</evidence>
<keyword evidence="3" id="KW-1185">Reference proteome</keyword>
<comment type="caution">
    <text evidence="2">The sequence shown here is derived from an EMBL/GenBank/DDBJ whole genome shotgun (WGS) entry which is preliminary data.</text>
</comment>
<feature type="transmembrane region" description="Helical" evidence="1">
    <location>
        <begin position="6"/>
        <end position="27"/>
    </location>
</feature>
<dbReference type="RefSeq" id="WP_339586373.1">
    <property type="nucleotide sequence ID" value="NZ_JBBHJZ010000001.1"/>
</dbReference>
<proteinExistence type="predicted"/>
<gene>
    <name evidence="2" type="ORF">WG901_07440</name>
</gene>
<organism evidence="2 3">
    <name type="scientific">Novosphingobium anseongense</name>
    <dbReference type="NCBI Taxonomy" id="3133436"/>
    <lineage>
        <taxon>Bacteria</taxon>
        <taxon>Pseudomonadati</taxon>
        <taxon>Pseudomonadota</taxon>
        <taxon>Alphaproteobacteria</taxon>
        <taxon>Sphingomonadales</taxon>
        <taxon>Sphingomonadaceae</taxon>
        <taxon>Novosphingobium</taxon>
    </lineage>
</organism>
<dbReference type="EMBL" id="JBBHJZ010000001">
    <property type="protein sequence ID" value="MEJ5976462.1"/>
    <property type="molecule type" value="Genomic_DNA"/>
</dbReference>
<reference evidence="2 3" key="1">
    <citation type="submission" date="2024-03" db="EMBL/GenBank/DDBJ databases">
        <authorList>
            <person name="Jo J.-H."/>
        </authorList>
    </citation>
    <scope>NUCLEOTIDE SEQUENCE [LARGE SCALE GENOMIC DNA]</scope>
    <source>
        <strain evidence="2 3">PS1R-30</strain>
    </source>
</reference>
<accession>A0ABU8RUM6</accession>